<evidence type="ECO:0000313" key="11">
    <source>
        <dbReference type="Proteomes" id="UP001642540"/>
    </source>
</evidence>
<name>A0ABP1QBM0_9HEXA</name>
<keyword evidence="6" id="KW-0732">Signal</keyword>
<evidence type="ECO:0000256" key="7">
    <source>
        <dbReference type="ARBA" id="ARBA00022824"/>
    </source>
</evidence>
<protein>
    <submittedName>
        <fullName evidence="10">Uncharacterized protein</fullName>
    </submittedName>
</protein>
<keyword evidence="9" id="KW-0472">Membrane</keyword>
<evidence type="ECO:0000256" key="6">
    <source>
        <dbReference type="ARBA" id="ARBA00022729"/>
    </source>
</evidence>
<dbReference type="Pfam" id="PF04597">
    <property type="entry name" value="Ribophorin_I"/>
    <property type="match status" value="1"/>
</dbReference>
<organism evidence="10 11">
    <name type="scientific">Orchesella dallaii</name>
    <dbReference type="NCBI Taxonomy" id="48710"/>
    <lineage>
        <taxon>Eukaryota</taxon>
        <taxon>Metazoa</taxon>
        <taxon>Ecdysozoa</taxon>
        <taxon>Arthropoda</taxon>
        <taxon>Hexapoda</taxon>
        <taxon>Collembola</taxon>
        <taxon>Entomobryomorpha</taxon>
        <taxon>Entomobryoidea</taxon>
        <taxon>Orchesellidae</taxon>
        <taxon>Orchesellinae</taxon>
        <taxon>Orchesella</taxon>
    </lineage>
</organism>
<comment type="pathway">
    <text evidence="3">Protein modification; protein glycosylation.</text>
</comment>
<reference evidence="10 11" key="1">
    <citation type="submission" date="2024-08" db="EMBL/GenBank/DDBJ databases">
        <authorList>
            <person name="Cucini C."/>
            <person name="Frati F."/>
        </authorList>
    </citation>
    <scope>NUCLEOTIDE SEQUENCE [LARGE SCALE GENOMIC DNA]</scope>
</reference>
<evidence type="ECO:0000256" key="3">
    <source>
        <dbReference type="ARBA" id="ARBA00004922"/>
    </source>
</evidence>
<evidence type="ECO:0000256" key="9">
    <source>
        <dbReference type="ARBA" id="ARBA00023136"/>
    </source>
</evidence>
<evidence type="ECO:0000256" key="5">
    <source>
        <dbReference type="ARBA" id="ARBA00022692"/>
    </source>
</evidence>
<dbReference type="Proteomes" id="UP001642540">
    <property type="component" value="Unassembled WGS sequence"/>
</dbReference>
<comment type="function">
    <text evidence="1">Subunit of the oligosaccharyl transferase (OST) complex that catalyzes the initial transfer of a defined glycan (Glc(3)Man(9)GlcNAc(2) in eukaryotes) from the lipid carrier dolichol-pyrophosphate to an asparagine residue within an Asn-X-Ser/Thr consensus motif in nascent polypeptide chains, the first step in protein N-glycosylation. N-glycosylation occurs cotranslationally and the complex associates with the Sec61 complex at the channel-forming translocon complex that mediates protein translocation across the endoplasmic reticulum (ER). All subunits are required for a maximal enzyme activity.</text>
</comment>
<evidence type="ECO:0000256" key="4">
    <source>
        <dbReference type="ARBA" id="ARBA00008905"/>
    </source>
</evidence>
<gene>
    <name evidence="10" type="ORF">ODALV1_LOCUS8930</name>
</gene>
<evidence type="ECO:0000256" key="8">
    <source>
        <dbReference type="ARBA" id="ARBA00022989"/>
    </source>
</evidence>
<keyword evidence="8" id="KW-1133">Transmembrane helix</keyword>
<proteinExistence type="inferred from homology"/>
<evidence type="ECO:0000313" key="10">
    <source>
        <dbReference type="EMBL" id="CAL8094928.1"/>
    </source>
</evidence>
<comment type="subcellular location">
    <subcellularLocation>
        <location evidence="2">Endoplasmic reticulum membrane</location>
        <topology evidence="2">Single-pass type I membrane protein</topology>
    </subcellularLocation>
</comment>
<dbReference type="InterPro" id="IPR007676">
    <property type="entry name" value="Ribophorin_I"/>
</dbReference>
<accession>A0ABP1QBM0</accession>
<evidence type="ECO:0000256" key="1">
    <source>
        <dbReference type="ARBA" id="ARBA00002791"/>
    </source>
</evidence>
<comment type="similarity">
    <text evidence="4">Belongs to the OST1 family.</text>
</comment>
<keyword evidence="7" id="KW-0256">Endoplasmic reticulum</keyword>
<keyword evidence="5" id="KW-0812">Transmembrane</keyword>
<comment type="caution">
    <text evidence="10">The sequence shown here is derived from an EMBL/GenBank/DDBJ whole genome shotgun (WGS) entry which is preliminary data.</text>
</comment>
<evidence type="ECO:0000256" key="2">
    <source>
        <dbReference type="ARBA" id="ARBA00004115"/>
    </source>
</evidence>
<sequence length="135" mass="14821">MFLVLRTEMEIDIPSQLVQISNKLRVVNTNASPTISVLFTVEPQLKRHVAYFGASARDTKKVIRISIVPSPAGQGDVLTLQIHLPSELSKGKTINVEFVLTTTSPSSPWKSLGRKSNSSSLLEITTSNPPTTYTR</sequence>
<dbReference type="EMBL" id="CAXLJM020000027">
    <property type="protein sequence ID" value="CAL8094928.1"/>
    <property type="molecule type" value="Genomic_DNA"/>
</dbReference>
<keyword evidence="11" id="KW-1185">Reference proteome</keyword>